<reference evidence="1" key="1">
    <citation type="submission" date="2020-06" db="EMBL/GenBank/DDBJ databases">
        <authorList>
            <person name="Li T."/>
            <person name="Hu X."/>
            <person name="Zhang T."/>
            <person name="Song X."/>
            <person name="Zhang H."/>
            <person name="Dai N."/>
            <person name="Sheng W."/>
            <person name="Hou X."/>
            <person name="Wei L."/>
        </authorList>
    </citation>
    <scope>NUCLEOTIDE SEQUENCE</scope>
    <source>
        <strain evidence="1">3651</strain>
        <tissue evidence="1">Leaf</tissue>
    </source>
</reference>
<name>A0AAE1YFT3_9LAMI</name>
<dbReference type="EMBL" id="JACGWO010000004">
    <property type="protein sequence ID" value="KAK4429247.1"/>
    <property type="molecule type" value="Genomic_DNA"/>
</dbReference>
<evidence type="ECO:0000313" key="2">
    <source>
        <dbReference type="Proteomes" id="UP001293254"/>
    </source>
</evidence>
<gene>
    <name evidence="1" type="ORF">Salat_1225000</name>
</gene>
<proteinExistence type="predicted"/>
<comment type="caution">
    <text evidence="1">The sequence shown here is derived from an EMBL/GenBank/DDBJ whole genome shotgun (WGS) entry which is preliminary data.</text>
</comment>
<evidence type="ECO:0000313" key="1">
    <source>
        <dbReference type="EMBL" id="KAK4429247.1"/>
    </source>
</evidence>
<accession>A0AAE1YFT3</accession>
<dbReference type="AlphaFoldDB" id="A0AAE1YFT3"/>
<protein>
    <submittedName>
        <fullName evidence="1">Uncharacterized protein</fullName>
    </submittedName>
</protein>
<dbReference type="Proteomes" id="UP001293254">
    <property type="component" value="Unassembled WGS sequence"/>
</dbReference>
<keyword evidence="2" id="KW-1185">Reference proteome</keyword>
<organism evidence="1 2">
    <name type="scientific">Sesamum alatum</name>
    <dbReference type="NCBI Taxonomy" id="300844"/>
    <lineage>
        <taxon>Eukaryota</taxon>
        <taxon>Viridiplantae</taxon>
        <taxon>Streptophyta</taxon>
        <taxon>Embryophyta</taxon>
        <taxon>Tracheophyta</taxon>
        <taxon>Spermatophyta</taxon>
        <taxon>Magnoliopsida</taxon>
        <taxon>eudicotyledons</taxon>
        <taxon>Gunneridae</taxon>
        <taxon>Pentapetalae</taxon>
        <taxon>asterids</taxon>
        <taxon>lamiids</taxon>
        <taxon>Lamiales</taxon>
        <taxon>Pedaliaceae</taxon>
        <taxon>Sesamum</taxon>
    </lineage>
</organism>
<sequence length="116" mass="13282">MMKAPVNVIQPPALMTVHLCYNCSIDADFRHGSRYSLFPFPSKNLIWNIHHTMIPPQPSDQTALPCLVFSRLTYRLAEICLRWSEIWLGIDEVWLGLSQYSIIDAADAICGWTFGR</sequence>
<reference evidence="1" key="2">
    <citation type="journal article" date="2024" name="Plant">
        <title>Genomic evolution and insights into agronomic trait innovations of Sesamum species.</title>
        <authorList>
            <person name="Miao H."/>
            <person name="Wang L."/>
            <person name="Qu L."/>
            <person name="Liu H."/>
            <person name="Sun Y."/>
            <person name="Le M."/>
            <person name="Wang Q."/>
            <person name="Wei S."/>
            <person name="Zheng Y."/>
            <person name="Lin W."/>
            <person name="Duan Y."/>
            <person name="Cao H."/>
            <person name="Xiong S."/>
            <person name="Wang X."/>
            <person name="Wei L."/>
            <person name="Li C."/>
            <person name="Ma Q."/>
            <person name="Ju M."/>
            <person name="Zhao R."/>
            <person name="Li G."/>
            <person name="Mu C."/>
            <person name="Tian Q."/>
            <person name="Mei H."/>
            <person name="Zhang T."/>
            <person name="Gao T."/>
            <person name="Zhang H."/>
        </authorList>
    </citation>
    <scope>NUCLEOTIDE SEQUENCE</scope>
    <source>
        <strain evidence="1">3651</strain>
    </source>
</reference>